<reference evidence="1 2" key="1">
    <citation type="submission" date="2024-06" db="EMBL/GenBank/DDBJ databases">
        <title>Sorghum-associated microbial communities from plants grown in Nebraska, USA.</title>
        <authorList>
            <person name="Schachtman D."/>
        </authorList>
    </citation>
    <scope>NUCLEOTIDE SEQUENCE [LARGE SCALE GENOMIC DNA]</scope>
    <source>
        <strain evidence="1 2">2709</strain>
    </source>
</reference>
<comment type="caution">
    <text evidence="1">The sequence shown here is derived from an EMBL/GenBank/DDBJ whole genome shotgun (WGS) entry which is preliminary data.</text>
</comment>
<sequence>MRIPAIEKLKQLAHEVQSIFFYTLWQLFFF</sequence>
<dbReference type="EMBL" id="JBEPSH010000009">
    <property type="protein sequence ID" value="MET4579257.1"/>
    <property type="molecule type" value="Genomic_DNA"/>
</dbReference>
<protein>
    <submittedName>
        <fullName evidence="1">Uncharacterized protein</fullName>
    </submittedName>
</protein>
<gene>
    <name evidence="1" type="ORF">ABIE13_004385</name>
</gene>
<name>A0ABV2QDY5_9BURK</name>
<keyword evidence="2" id="KW-1185">Reference proteome</keyword>
<evidence type="ECO:0000313" key="1">
    <source>
        <dbReference type="EMBL" id="MET4579257.1"/>
    </source>
</evidence>
<proteinExistence type="predicted"/>
<evidence type="ECO:0000313" key="2">
    <source>
        <dbReference type="Proteomes" id="UP001549320"/>
    </source>
</evidence>
<dbReference type="Proteomes" id="UP001549320">
    <property type="component" value="Unassembled WGS sequence"/>
</dbReference>
<accession>A0ABV2QDY5</accession>
<organism evidence="1 2">
    <name type="scientific">Ottowia thiooxydans</name>
    <dbReference type="NCBI Taxonomy" id="219182"/>
    <lineage>
        <taxon>Bacteria</taxon>
        <taxon>Pseudomonadati</taxon>
        <taxon>Pseudomonadota</taxon>
        <taxon>Betaproteobacteria</taxon>
        <taxon>Burkholderiales</taxon>
        <taxon>Comamonadaceae</taxon>
        <taxon>Ottowia</taxon>
    </lineage>
</organism>